<reference evidence="7" key="1">
    <citation type="submission" date="2017-04" db="EMBL/GenBank/DDBJ databases">
        <title>Function of individual gut microbiota members based on whole genome sequencing of pure cultures obtained from chicken caecum.</title>
        <authorList>
            <person name="Medvecky M."/>
            <person name="Cejkova D."/>
            <person name="Polansky O."/>
            <person name="Karasova D."/>
            <person name="Kubasova T."/>
            <person name="Cizek A."/>
            <person name="Rychlik I."/>
        </authorList>
    </citation>
    <scope>NUCLEOTIDE SEQUENCE [LARGE SCALE GENOMIC DNA]</scope>
    <source>
        <strain evidence="7">An75</strain>
    </source>
</reference>
<dbReference type="PANTHER" id="PTHR30126:SF39">
    <property type="entry name" value="HTH-TYPE TRANSCRIPTIONAL REGULATOR CYSL"/>
    <property type="match status" value="1"/>
</dbReference>
<dbReference type="SUPFAM" id="SSF46785">
    <property type="entry name" value="Winged helix' DNA-binding domain"/>
    <property type="match status" value="1"/>
</dbReference>
<dbReference type="Pfam" id="PF00126">
    <property type="entry name" value="HTH_1"/>
    <property type="match status" value="1"/>
</dbReference>
<dbReference type="Proteomes" id="UP000195455">
    <property type="component" value="Unassembled WGS sequence"/>
</dbReference>
<gene>
    <name evidence="6" type="ORF">B5G26_04630</name>
</gene>
<evidence type="ECO:0000256" key="2">
    <source>
        <dbReference type="ARBA" id="ARBA00023015"/>
    </source>
</evidence>
<dbReference type="Pfam" id="PF03466">
    <property type="entry name" value="LysR_substrate"/>
    <property type="match status" value="1"/>
</dbReference>
<keyword evidence="2" id="KW-0805">Transcription regulation</keyword>
<dbReference type="FunFam" id="1.10.10.10:FF:000001">
    <property type="entry name" value="LysR family transcriptional regulator"/>
    <property type="match status" value="1"/>
</dbReference>
<comment type="similarity">
    <text evidence="1">Belongs to the LysR transcriptional regulatory family.</text>
</comment>
<dbReference type="InterPro" id="IPR036390">
    <property type="entry name" value="WH_DNA-bd_sf"/>
</dbReference>
<comment type="caution">
    <text evidence="6">The sequence shown here is derived from an EMBL/GenBank/DDBJ whole genome shotgun (WGS) entry which is preliminary data.</text>
</comment>
<accession>A0A1Y3UCN4</accession>
<dbReference type="GO" id="GO:0000976">
    <property type="term" value="F:transcription cis-regulatory region binding"/>
    <property type="evidence" value="ECO:0007669"/>
    <property type="project" value="TreeGrafter"/>
</dbReference>
<dbReference type="GO" id="GO:0003700">
    <property type="term" value="F:DNA-binding transcription factor activity"/>
    <property type="evidence" value="ECO:0007669"/>
    <property type="project" value="InterPro"/>
</dbReference>
<keyword evidence="4" id="KW-0804">Transcription</keyword>
<dbReference type="AlphaFoldDB" id="A0A1Y3UCN4"/>
<organism evidence="6 7">
    <name type="scientific">Anaerotignum lactatifermentans</name>
    <dbReference type="NCBI Taxonomy" id="160404"/>
    <lineage>
        <taxon>Bacteria</taxon>
        <taxon>Bacillati</taxon>
        <taxon>Bacillota</taxon>
        <taxon>Clostridia</taxon>
        <taxon>Lachnospirales</taxon>
        <taxon>Anaerotignaceae</taxon>
        <taxon>Anaerotignum</taxon>
    </lineage>
</organism>
<proteinExistence type="inferred from homology"/>
<dbReference type="EMBL" id="NFHM01000004">
    <property type="protein sequence ID" value="OUN44928.1"/>
    <property type="molecule type" value="Genomic_DNA"/>
</dbReference>
<dbReference type="InterPro" id="IPR036388">
    <property type="entry name" value="WH-like_DNA-bd_sf"/>
</dbReference>
<evidence type="ECO:0000313" key="6">
    <source>
        <dbReference type="EMBL" id="OUN44928.1"/>
    </source>
</evidence>
<dbReference type="InterPro" id="IPR000847">
    <property type="entry name" value="LysR_HTH_N"/>
</dbReference>
<dbReference type="PANTHER" id="PTHR30126">
    <property type="entry name" value="HTH-TYPE TRANSCRIPTIONAL REGULATOR"/>
    <property type="match status" value="1"/>
</dbReference>
<name>A0A1Y3UCN4_9FIRM</name>
<dbReference type="InterPro" id="IPR005119">
    <property type="entry name" value="LysR_subst-bd"/>
</dbReference>
<dbReference type="Gene3D" id="3.40.190.290">
    <property type="match status" value="1"/>
</dbReference>
<feature type="domain" description="HTH lysR-type" evidence="5">
    <location>
        <begin position="7"/>
        <end position="64"/>
    </location>
</feature>
<dbReference type="Gene3D" id="1.10.10.10">
    <property type="entry name" value="Winged helix-like DNA-binding domain superfamily/Winged helix DNA-binding domain"/>
    <property type="match status" value="1"/>
</dbReference>
<evidence type="ECO:0000313" key="7">
    <source>
        <dbReference type="Proteomes" id="UP000195455"/>
    </source>
</evidence>
<dbReference type="SUPFAM" id="SSF53850">
    <property type="entry name" value="Periplasmic binding protein-like II"/>
    <property type="match status" value="1"/>
</dbReference>
<evidence type="ECO:0000259" key="5">
    <source>
        <dbReference type="PROSITE" id="PS50931"/>
    </source>
</evidence>
<protein>
    <recommendedName>
        <fullName evidence="5">HTH lysR-type domain-containing protein</fullName>
    </recommendedName>
</protein>
<evidence type="ECO:0000256" key="3">
    <source>
        <dbReference type="ARBA" id="ARBA00023125"/>
    </source>
</evidence>
<evidence type="ECO:0000256" key="4">
    <source>
        <dbReference type="ARBA" id="ARBA00023163"/>
    </source>
</evidence>
<dbReference type="PROSITE" id="PS50931">
    <property type="entry name" value="HTH_LYSR"/>
    <property type="match status" value="1"/>
</dbReference>
<keyword evidence="3" id="KW-0238">DNA-binding</keyword>
<sequence length="302" mass="33891">MKRGIHMTLRHLEIFLAVAETGSMRKAAEQLYISQPTVSGTIRETEEEYDVLLFERLNQRLFITPEGRQLTIYARELLSLFHEMEYTLRHSSDHAILRIGATLTVGTCVLPEILRQLEEEKHIPTSVQVENTRTIVQRLAEGALDIGFVEGEVHHPDLVVLPVMADSLTAVCAHAAPPMTLAELCQTYPLLMREKGSGTREMTDRILAEKGISCDIRWECSNTQTLLQAAESGLGVTIISRLLAADALAAGRLFEIPLTDCELNRTLRLVWHKNKFQGDSFLAFCHLCRQYAAACHQEIVKG</sequence>
<evidence type="ECO:0000256" key="1">
    <source>
        <dbReference type="ARBA" id="ARBA00009437"/>
    </source>
</evidence>